<dbReference type="EMBL" id="RJKE01000001">
    <property type="protein sequence ID" value="ROO86801.1"/>
    <property type="molecule type" value="Genomic_DNA"/>
</dbReference>
<gene>
    <name evidence="8" type="ORF">EDD29_4382</name>
</gene>
<dbReference type="Pfam" id="PF04542">
    <property type="entry name" value="Sigma70_r2"/>
    <property type="match status" value="1"/>
</dbReference>
<proteinExistence type="inferred from homology"/>
<dbReference type="Gene3D" id="1.10.10.10">
    <property type="entry name" value="Winged helix-like DNA-binding domain superfamily/Winged helix DNA-binding domain"/>
    <property type="match status" value="1"/>
</dbReference>
<dbReference type="RefSeq" id="WP_123666166.1">
    <property type="nucleotide sequence ID" value="NZ_RJKE01000001.1"/>
</dbReference>
<dbReference type="SUPFAM" id="SSF88659">
    <property type="entry name" value="Sigma3 and sigma4 domains of RNA polymerase sigma factors"/>
    <property type="match status" value="1"/>
</dbReference>
<dbReference type="InterPro" id="IPR013325">
    <property type="entry name" value="RNA_pol_sigma_r2"/>
</dbReference>
<keyword evidence="3" id="KW-0731">Sigma factor</keyword>
<dbReference type="GO" id="GO:0006352">
    <property type="term" value="P:DNA-templated transcription initiation"/>
    <property type="evidence" value="ECO:0007669"/>
    <property type="project" value="InterPro"/>
</dbReference>
<dbReference type="SUPFAM" id="SSF88946">
    <property type="entry name" value="Sigma2 domain of RNA polymerase sigma factors"/>
    <property type="match status" value="1"/>
</dbReference>
<keyword evidence="5" id="KW-0804">Transcription</keyword>
<evidence type="ECO:0000256" key="4">
    <source>
        <dbReference type="ARBA" id="ARBA00023125"/>
    </source>
</evidence>
<dbReference type="InterPro" id="IPR013249">
    <property type="entry name" value="RNA_pol_sigma70_r4_t2"/>
</dbReference>
<accession>A0A3N1CZU5</accession>
<dbReference type="InterPro" id="IPR007627">
    <property type="entry name" value="RNA_pol_sigma70_r2"/>
</dbReference>
<keyword evidence="4" id="KW-0238">DNA-binding</keyword>
<dbReference type="InterPro" id="IPR036388">
    <property type="entry name" value="WH-like_DNA-bd_sf"/>
</dbReference>
<evidence type="ECO:0000313" key="8">
    <source>
        <dbReference type="EMBL" id="ROO86801.1"/>
    </source>
</evidence>
<sequence length="162" mass="18196">MRPDREFHEFFELHYRSLGRFAYLMLGDPDEADDLVADVFAEAWRHWGRVRRATDPLAYVRRMLVNLAATRVRGLVRERRGGRELSVLGRGHRHDPDVAALVDLQAALQSLPIRKRACVVLRLVLEMSEAETAAILGISVGTVKSQTARGLAQLQARLGVEG</sequence>
<name>A0A3N1CZU5_9ACTN</name>
<comment type="similarity">
    <text evidence="1">Belongs to the sigma-70 factor family. ECF subfamily.</text>
</comment>
<dbReference type="PANTHER" id="PTHR43133">
    <property type="entry name" value="RNA POLYMERASE ECF-TYPE SIGMA FACTO"/>
    <property type="match status" value="1"/>
</dbReference>
<dbReference type="NCBIfam" id="TIGR02937">
    <property type="entry name" value="sigma70-ECF"/>
    <property type="match status" value="1"/>
</dbReference>
<dbReference type="InterPro" id="IPR014325">
    <property type="entry name" value="RNA_pol_sigma-E_actinobac"/>
</dbReference>
<feature type="domain" description="RNA polymerase sigma-70 region 2" evidence="6">
    <location>
        <begin position="11"/>
        <end position="74"/>
    </location>
</feature>
<dbReference type="NCBIfam" id="TIGR02983">
    <property type="entry name" value="SigE-fam_strep"/>
    <property type="match status" value="1"/>
</dbReference>
<dbReference type="GO" id="GO:0003677">
    <property type="term" value="F:DNA binding"/>
    <property type="evidence" value="ECO:0007669"/>
    <property type="project" value="UniProtKB-KW"/>
</dbReference>
<evidence type="ECO:0000256" key="3">
    <source>
        <dbReference type="ARBA" id="ARBA00023082"/>
    </source>
</evidence>
<comment type="caution">
    <text evidence="8">The sequence shown here is derived from an EMBL/GenBank/DDBJ whole genome shotgun (WGS) entry which is preliminary data.</text>
</comment>
<dbReference type="PANTHER" id="PTHR43133:SF50">
    <property type="entry name" value="ECF RNA POLYMERASE SIGMA FACTOR SIGM"/>
    <property type="match status" value="1"/>
</dbReference>
<evidence type="ECO:0000256" key="2">
    <source>
        <dbReference type="ARBA" id="ARBA00023015"/>
    </source>
</evidence>
<keyword evidence="9" id="KW-1185">Reference proteome</keyword>
<dbReference type="InterPro" id="IPR013324">
    <property type="entry name" value="RNA_pol_sigma_r3/r4-like"/>
</dbReference>
<dbReference type="Proteomes" id="UP000272400">
    <property type="component" value="Unassembled WGS sequence"/>
</dbReference>
<dbReference type="Pfam" id="PF08281">
    <property type="entry name" value="Sigma70_r4_2"/>
    <property type="match status" value="1"/>
</dbReference>
<dbReference type="CDD" id="cd06171">
    <property type="entry name" value="Sigma70_r4"/>
    <property type="match status" value="1"/>
</dbReference>
<organism evidence="8 9">
    <name type="scientific">Actinocorallia herbida</name>
    <dbReference type="NCBI Taxonomy" id="58109"/>
    <lineage>
        <taxon>Bacteria</taxon>
        <taxon>Bacillati</taxon>
        <taxon>Actinomycetota</taxon>
        <taxon>Actinomycetes</taxon>
        <taxon>Streptosporangiales</taxon>
        <taxon>Thermomonosporaceae</taxon>
        <taxon>Actinocorallia</taxon>
    </lineage>
</organism>
<evidence type="ECO:0000259" key="6">
    <source>
        <dbReference type="Pfam" id="PF04542"/>
    </source>
</evidence>
<evidence type="ECO:0000313" key="9">
    <source>
        <dbReference type="Proteomes" id="UP000272400"/>
    </source>
</evidence>
<dbReference type="GO" id="GO:0016987">
    <property type="term" value="F:sigma factor activity"/>
    <property type="evidence" value="ECO:0007669"/>
    <property type="project" value="UniProtKB-KW"/>
</dbReference>
<keyword evidence="2" id="KW-0805">Transcription regulation</keyword>
<feature type="domain" description="RNA polymerase sigma factor 70 region 4 type 2" evidence="7">
    <location>
        <begin position="103"/>
        <end position="154"/>
    </location>
</feature>
<protein>
    <submittedName>
        <fullName evidence="8">RNA polymerase sigma-70 factor (Sigma-E family)</fullName>
    </submittedName>
</protein>
<dbReference type="Gene3D" id="1.10.1740.10">
    <property type="match status" value="1"/>
</dbReference>
<dbReference type="OrthoDB" id="3478828at2"/>
<evidence type="ECO:0000259" key="7">
    <source>
        <dbReference type="Pfam" id="PF08281"/>
    </source>
</evidence>
<dbReference type="InterPro" id="IPR014284">
    <property type="entry name" value="RNA_pol_sigma-70_dom"/>
</dbReference>
<dbReference type="AlphaFoldDB" id="A0A3N1CZU5"/>
<reference evidence="8 9" key="1">
    <citation type="submission" date="2018-11" db="EMBL/GenBank/DDBJ databases">
        <title>Sequencing the genomes of 1000 actinobacteria strains.</title>
        <authorList>
            <person name="Klenk H.-P."/>
        </authorList>
    </citation>
    <scope>NUCLEOTIDE SEQUENCE [LARGE SCALE GENOMIC DNA]</scope>
    <source>
        <strain evidence="8 9">DSM 44254</strain>
    </source>
</reference>
<evidence type="ECO:0000256" key="1">
    <source>
        <dbReference type="ARBA" id="ARBA00010641"/>
    </source>
</evidence>
<dbReference type="InterPro" id="IPR039425">
    <property type="entry name" value="RNA_pol_sigma-70-like"/>
</dbReference>
<evidence type="ECO:0000256" key="5">
    <source>
        <dbReference type="ARBA" id="ARBA00023163"/>
    </source>
</evidence>